<dbReference type="OrthoDB" id="630434at2"/>
<dbReference type="PROSITE" id="PS51257">
    <property type="entry name" value="PROKAR_LIPOPROTEIN"/>
    <property type="match status" value="1"/>
</dbReference>
<evidence type="ECO:0000256" key="1">
    <source>
        <dbReference type="ARBA" id="ARBA00004442"/>
    </source>
</evidence>
<dbReference type="STRING" id="1416779.SAMN05444409_2996"/>
<dbReference type="RefSeq" id="WP_074236129.1">
    <property type="nucleotide sequence ID" value="NZ_FSRK01000002.1"/>
</dbReference>
<dbReference type="InterPro" id="IPR012944">
    <property type="entry name" value="SusD_RagB_dom"/>
</dbReference>
<protein>
    <submittedName>
        <fullName evidence="9">SusD family protein</fullName>
    </submittedName>
</protein>
<dbReference type="Gene3D" id="1.25.40.390">
    <property type="match status" value="1"/>
</dbReference>
<name>A0A1N6ITX7_9FLAO</name>
<comment type="similarity">
    <text evidence="2">Belongs to the SusD family.</text>
</comment>
<feature type="signal peptide" evidence="6">
    <location>
        <begin position="1"/>
        <end position="25"/>
    </location>
</feature>
<comment type="subcellular location">
    <subcellularLocation>
        <location evidence="1">Cell outer membrane</location>
    </subcellularLocation>
</comment>
<feature type="chain" id="PRO_5013314817" evidence="6">
    <location>
        <begin position="26"/>
        <end position="485"/>
    </location>
</feature>
<evidence type="ECO:0000259" key="7">
    <source>
        <dbReference type="Pfam" id="PF07980"/>
    </source>
</evidence>
<reference evidence="10" key="1">
    <citation type="submission" date="2016-11" db="EMBL/GenBank/DDBJ databases">
        <authorList>
            <person name="Varghese N."/>
            <person name="Submissions S."/>
        </authorList>
    </citation>
    <scope>NUCLEOTIDE SEQUENCE [LARGE SCALE GENOMIC DNA]</scope>
    <source>
        <strain evidence="10">DSM 27623</strain>
    </source>
</reference>
<accession>A0A1N6ITX7</accession>
<evidence type="ECO:0000313" key="10">
    <source>
        <dbReference type="Proteomes" id="UP000185207"/>
    </source>
</evidence>
<keyword evidence="3 6" id="KW-0732">Signal</keyword>
<evidence type="ECO:0000256" key="4">
    <source>
        <dbReference type="ARBA" id="ARBA00023136"/>
    </source>
</evidence>
<feature type="domain" description="RagB/SusD" evidence="7">
    <location>
        <begin position="362"/>
        <end position="485"/>
    </location>
</feature>
<feature type="domain" description="SusD-like N-terminal" evidence="8">
    <location>
        <begin position="83"/>
        <end position="239"/>
    </location>
</feature>
<keyword evidence="10" id="KW-1185">Reference proteome</keyword>
<keyword evidence="5" id="KW-0998">Cell outer membrane</keyword>
<dbReference type="Proteomes" id="UP000185207">
    <property type="component" value="Unassembled WGS sequence"/>
</dbReference>
<evidence type="ECO:0000256" key="6">
    <source>
        <dbReference type="SAM" id="SignalP"/>
    </source>
</evidence>
<dbReference type="EMBL" id="FSRK01000002">
    <property type="protein sequence ID" value="SIO35452.1"/>
    <property type="molecule type" value="Genomic_DNA"/>
</dbReference>
<dbReference type="GO" id="GO:0009279">
    <property type="term" value="C:cell outer membrane"/>
    <property type="evidence" value="ECO:0007669"/>
    <property type="project" value="UniProtKB-SubCell"/>
</dbReference>
<evidence type="ECO:0000256" key="2">
    <source>
        <dbReference type="ARBA" id="ARBA00006275"/>
    </source>
</evidence>
<gene>
    <name evidence="9" type="ORF">SAMN05444409_2996</name>
</gene>
<evidence type="ECO:0000259" key="8">
    <source>
        <dbReference type="Pfam" id="PF14322"/>
    </source>
</evidence>
<dbReference type="InterPro" id="IPR033985">
    <property type="entry name" value="SusD-like_N"/>
</dbReference>
<proteinExistence type="inferred from homology"/>
<keyword evidence="4" id="KW-0472">Membrane</keyword>
<dbReference type="Pfam" id="PF07980">
    <property type="entry name" value="SusD_RagB"/>
    <property type="match status" value="1"/>
</dbReference>
<sequence length="485" mass="53442">MKNKIFILGAFVALLGMSSCSDSFLEENYSEALNIPLDANTIKTNDDLQNSIRGLYASLANTNGFGGGYFTYQELTGDIGFVSIKNSGYFVSTNALNHLQVDGGASEGIWTAFYNTIANANLVLSYEGKIPDGKDGVVKSNTLFAHAKVIRAYNYLALLGLFSPNYGEGDQSLGVPYTTAYNITAKLPRETVPNVINSVIADLESSLAFFKADGFSAIYADNKSFNTNAVNLLLARAYLFKKDYTKAQQYAQTVIDVGGLLSTTSTSSPFSSMFLVTGENNAEVLFQIDFTNPGGSNSLSTYWGTAGTYKQNFMAKPFYDSFVSATGNDIRVKNTAWYQNNATTYPDLPLPINVRKYNNGFRDVIQLRKTEAIFIKAEAQYHSDPSIAFQTLKDWVLAYRDTGYSKMPTGTGVLDEILRQKGFEFFLEGTRFTDLKRNNKPIIKYQTGVDGNTLGSIPLGDRRFIWPIPLAEKQNNPNISQAPGY</sequence>
<dbReference type="Pfam" id="PF14322">
    <property type="entry name" value="SusD-like_3"/>
    <property type="match status" value="1"/>
</dbReference>
<evidence type="ECO:0000313" key="9">
    <source>
        <dbReference type="EMBL" id="SIO35452.1"/>
    </source>
</evidence>
<dbReference type="InterPro" id="IPR011990">
    <property type="entry name" value="TPR-like_helical_dom_sf"/>
</dbReference>
<evidence type="ECO:0000256" key="3">
    <source>
        <dbReference type="ARBA" id="ARBA00022729"/>
    </source>
</evidence>
<dbReference type="SUPFAM" id="SSF48452">
    <property type="entry name" value="TPR-like"/>
    <property type="match status" value="1"/>
</dbReference>
<dbReference type="AlphaFoldDB" id="A0A1N6ITX7"/>
<organism evidence="9 10">
    <name type="scientific">Epilithonimonas zeae</name>
    <dbReference type="NCBI Taxonomy" id="1416779"/>
    <lineage>
        <taxon>Bacteria</taxon>
        <taxon>Pseudomonadati</taxon>
        <taxon>Bacteroidota</taxon>
        <taxon>Flavobacteriia</taxon>
        <taxon>Flavobacteriales</taxon>
        <taxon>Weeksellaceae</taxon>
        <taxon>Chryseobacterium group</taxon>
        <taxon>Epilithonimonas</taxon>
    </lineage>
</organism>
<evidence type="ECO:0000256" key="5">
    <source>
        <dbReference type="ARBA" id="ARBA00023237"/>
    </source>
</evidence>